<evidence type="ECO:0000256" key="4">
    <source>
        <dbReference type="ARBA" id="ARBA00022741"/>
    </source>
</evidence>
<dbReference type="Pfam" id="PF00152">
    <property type="entry name" value="tRNA-synt_2"/>
    <property type="match status" value="1"/>
</dbReference>
<evidence type="ECO:0000256" key="2">
    <source>
        <dbReference type="ARBA" id="ARBA00012816"/>
    </source>
</evidence>
<keyword evidence="3" id="KW-0436">Ligase</keyword>
<evidence type="ECO:0000256" key="1">
    <source>
        <dbReference type="ARBA" id="ARBA00008226"/>
    </source>
</evidence>
<name>A0A336L653_CULSO</name>
<reference evidence="10" key="2">
    <citation type="submission" date="2018-07" db="EMBL/GenBank/DDBJ databases">
        <authorList>
            <person name="Quirk P.G."/>
            <person name="Krulwich T.A."/>
        </authorList>
    </citation>
    <scope>NUCLEOTIDE SEQUENCE</scope>
</reference>
<dbReference type="InterPro" id="IPR045864">
    <property type="entry name" value="aa-tRNA-synth_II/BPL/LPL"/>
</dbReference>
<dbReference type="SUPFAM" id="SSF55681">
    <property type="entry name" value="Class II aaRS and biotin synthetases"/>
    <property type="match status" value="1"/>
</dbReference>
<dbReference type="NCBIfam" id="TIGR00457">
    <property type="entry name" value="asnS"/>
    <property type="match status" value="1"/>
</dbReference>
<evidence type="ECO:0000313" key="9">
    <source>
        <dbReference type="EMBL" id="SSX12130.1"/>
    </source>
</evidence>
<dbReference type="PROSITE" id="PS50862">
    <property type="entry name" value="AA_TRNA_LIGASE_II"/>
    <property type="match status" value="1"/>
</dbReference>
<feature type="domain" description="Aminoacyl-transfer RNA synthetases class-II family profile" evidence="8">
    <location>
        <begin position="161"/>
        <end position="480"/>
    </location>
</feature>
<dbReference type="NCBIfam" id="NF003037">
    <property type="entry name" value="PRK03932.1"/>
    <property type="match status" value="1"/>
</dbReference>
<dbReference type="CDD" id="cd04318">
    <property type="entry name" value="EcAsnRS_like_N"/>
    <property type="match status" value="1"/>
</dbReference>
<gene>
    <name evidence="9" type="primary">CSON003845</name>
</gene>
<dbReference type="InterPro" id="IPR004364">
    <property type="entry name" value="Aa-tRNA-synt_II"/>
</dbReference>
<dbReference type="OMA" id="PEMAFYD"/>
<dbReference type="GO" id="GO:0006421">
    <property type="term" value="P:asparaginyl-tRNA aminoacylation"/>
    <property type="evidence" value="ECO:0007669"/>
    <property type="project" value="InterPro"/>
</dbReference>
<keyword evidence="4" id="KW-0547">Nucleotide-binding</keyword>
<dbReference type="InterPro" id="IPR004522">
    <property type="entry name" value="Asn-tRNA-ligase"/>
</dbReference>
<organism evidence="9">
    <name type="scientific">Culicoides sonorensis</name>
    <name type="common">Biting midge</name>
    <dbReference type="NCBI Taxonomy" id="179676"/>
    <lineage>
        <taxon>Eukaryota</taxon>
        <taxon>Metazoa</taxon>
        <taxon>Ecdysozoa</taxon>
        <taxon>Arthropoda</taxon>
        <taxon>Hexapoda</taxon>
        <taxon>Insecta</taxon>
        <taxon>Pterygota</taxon>
        <taxon>Neoptera</taxon>
        <taxon>Endopterygota</taxon>
        <taxon>Diptera</taxon>
        <taxon>Nematocera</taxon>
        <taxon>Chironomoidea</taxon>
        <taxon>Ceratopogonidae</taxon>
        <taxon>Ceratopogoninae</taxon>
        <taxon>Culicoides</taxon>
        <taxon>Monoculicoides</taxon>
    </lineage>
</organism>
<evidence type="ECO:0000256" key="3">
    <source>
        <dbReference type="ARBA" id="ARBA00022598"/>
    </source>
</evidence>
<proteinExistence type="inferred from homology"/>
<dbReference type="EC" id="6.1.1.22" evidence="2"/>
<protein>
    <recommendedName>
        <fullName evidence="2">asparagine--tRNA ligase</fullName>
        <ecNumber evidence="2">6.1.1.22</ecNumber>
    </recommendedName>
</protein>
<dbReference type="PRINTS" id="PR01042">
    <property type="entry name" value="TRNASYNTHASP"/>
</dbReference>
<dbReference type="VEuPathDB" id="VectorBase:CSON003845"/>
<dbReference type="InterPro" id="IPR012340">
    <property type="entry name" value="NA-bd_OB-fold"/>
</dbReference>
<evidence type="ECO:0000259" key="8">
    <source>
        <dbReference type="PROSITE" id="PS50862"/>
    </source>
</evidence>
<accession>A0A336L653</accession>
<dbReference type="GO" id="GO:0003676">
    <property type="term" value="F:nucleic acid binding"/>
    <property type="evidence" value="ECO:0007669"/>
    <property type="project" value="InterPro"/>
</dbReference>
<dbReference type="InterPro" id="IPR002312">
    <property type="entry name" value="Asp/Asn-tRNA-synth_IIb"/>
</dbReference>
<keyword evidence="6" id="KW-0648">Protein biosynthesis</keyword>
<keyword evidence="5" id="KW-0067">ATP-binding</keyword>
<dbReference type="EMBL" id="UFQS01001739">
    <property type="protein sequence ID" value="SSX12130.1"/>
    <property type="molecule type" value="Genomic_DNA"/>
</dbReference>
<dbReference type="Gene3D" id="2.40.50.140">
    <property type="entry name" value="Nucleic acid-binding proteins"/>
    <property type="match status" value="1"/>
</dbReference>
<dbReference type="PANTHER" id="PTHR22594:SF34">
    <property type="entry name" value="ASPARAGINE--TRNA LIGASE, MITOCHONDRIAL-RELATED"/>
    <property type="match status" value="1"/>
</dbReference>
<sequence>MLNLTNIWKRSFSSIIKDAVKAPVKNKSDLKSPVMRVKDLLCLPKSLENSKYSINGWVTQVRKMKNLTFLSVNDGSCKDDLQIIVPQKLPSEFNVGSSVKASGALGTTPKGQIELQVSSIDLVNTCKYPEYPLISKQQHLPQYVREFLHLRTRHKPFAATMRVRHSAQKAFHTFFDKEGFFNIHTPILTSNDCEDSGEVFLTRPDSDKLLQEMQREGVTKESSYFDKKSFLTVSGQLHLEAMCLGLDKVFNFNPAFRAENSKSPCHLAEFWMIEGEIAFMDQILDLTSFVESMIKNVTKNTLNSSAADINYLIKCNEAESKEFDSKFKWIDKKFPVISYQEALNILEAHSGQIKIPVKASEGLAKNHEQFLTKHLDSPCFVAYFPKEIKPFYMKSNAEFPNLVDCFDFLVPEIGELVGGSVREFRLDALLESIPNKKDLEWYTDLRKYGSACTSGFGLGFERYLQWLLNVKNIRDVISFPRWPHNCDT</sequence>
<dbReference type="GO" id="GO:0004816">
    <property type="term" value="F:asparagine-tRNA ligase activity"/>
    <property type="evidence" value="ECO:0007669"/>
    <property type="project" value="UniProtKB-EC"/>
</dbReference>
<keyword evidence="7" id="KW-0030">Aminoacyl-tRNA synthetase</keyword>
<evidence type="ECO:0000256" key="6">
    <source>
        <dbReference type="ARBA" id="ARBA00022917"/>
    </source>
</evidence>
<dbReference type="PANTHER" id="PTHR22594">
    <property type="entry name" value="ASPARTYL/LYSYL-TRNA SYNTHETASE"/>
    <property type="match status" value="1"/>
</dbReference>
<dbReference type="AlphaFoldDB" id="A0A336L653"/>
<dbReference type="InterPro" id="IPR006195">
    <property type="entry name" value="aa-tRNA-synth_II"/>
</dbReference>
<evidence type="ECO:0000256" key="5">
    <source>
        <dbReference type="ARBA" id="ARBA00022840"/>
    </source>
</evidence>
<dbReference type="Pfam" id="PF01336">
    <property type="entry name" value="tRNA_anti-codon"/>
    <property type="match status" value="1"/>
</dbReference>
<evidence type="ECO:0000313" key="10">
    <source>
        <dbReference type="EMBL" id="SSX31591.1"/>
    </source>
</evidence>
<dbReference type="Gene3D" id="3.30.930.10">
    <property type="entry name" value="Bira Bifunctional Protein, Domain 2"/>
    <property type="match status" value="1"/>
</dbReference>
<reference evidence="9" key="1">
    <citation type="submission" date="2018-04" db="EMBL/GenBank/DDBJ databases">
        <authorList>
            <person name="Go L.Y."/>
            <person name="Mitchell J.A."/>
        </authorList>
    </citation>
    <scope>NUCLEOTIDE SEQUENCE</scope>
    <source>
        <tissue evidence="9">Whole organism</tissue>
    </source>
</reference>
<comment type="similarity">
    <text evidence="1">Belongs to the class-II aminoacyl-tRNA synthetase family.</text>
</comment>
<dbReference type="InterPro" id="IPR004365">
    <property type="entry name" value="NA-bd_OB_tRNA"/>
</dbReference>
<dbReference type="GO" id="GO:0005524">
    <property type="term" value="F:ATP binding"/>
    <property type="evidence" value="ECO:0007669"/>
    <property type="project" value="UniProtKB-KW"/>
</dbReference>
<dbReference type="EMBL" id="UFQT01001739">
    <property type="protein sequence ID" value="SSX31591.1"/>
    <property type="molecule type" value="Genomic_DNA"/>
</dbReference>
<dbReference type="SUPFAM" id="SSF50249">
    <property type="entry name" value="Nucleic acid-binding proteins"/>
    <property type="match status" value="1"/>
</dbReference>
<evidence type="ECO:0000256" key="7">
    <source>
        <dbReference type="ARBA" id="ARBA00023146"/>
    </source>
</evidence>
<dbReference type="GO" id="GO:0005739">
    <property type="term" value="C:mitochondrion"/>
    <property type="evidence" value="ECO:0007669"/>
    <property type="project" value="TreeGrafter"/>
</dbReference>